<keyword evidence="2" id="KW-0460">Magnesium</keyword>
<dbReference type="Gene3D" id="1.10.600.10">
    <property type="entry name" value="Farnesyl Diphosphate Synthase"/>
    <property type="match status" value="3"/>
</dbReference>
<dbReference type="EMBL" id="QBLH01003436">
    <property type="protein sequence ID" value="TGZ38363.1"/>
    <property type="molecule type" value="Genomic_DNA"/>
</dbReference>
<dbReference type="SFLD" id="SFLDS00005">
    <property type="entry name" value="Isoprenoid_Synthase_Type_I"/>
    <property type="match status" value="1"/>
</dbReference>
<dbReference type="CDD" id="cd00867">
    <property type="entry name" value="Trans_IPPS"/>
    <property type="match status" value="1"/>
</dbReference>
<dbReference type="GO" id="GO:0046872">
    <property type="term" value="F:metal ion binding"/>
    <property type="evidence" value="ECO:0007669"/>
    <property type="project" value="UniProtKB-KW"/>
</dbReference>
<dbReference type="Pfam" id="PF00348">
    <property type="entry name" value="polyprenyl_synt"/>
    <property type="match status" value="3"/>
</dbReference>
<gene>
    <name evidence="3" type="ORF">DBV15_00433</name>
</gene>
<evidence type="ECO:0000256" key="1">
    <source>
        <dbReference type="ARBA" id="ARBA00022723"/>
    </source>
</evidence>
<organism evidence="3 4">
    <name type="scientific">Temnothorax longispinosus</name>
    <dbReference type="NCBI Taxonomy" id="300112"/>
    <lineage>
        <taxon>Eukaryota</taxon>
        <taxon>Metazoa</taxon>
        <taxon>Ecdysozoa</taxon>
        <taxon>Arthropoda</taxon>
        <taxon>Hexapoda</taxon>
        <taxon>Insecta</taxon>
        <taxon>Pterygota</taxon>
        <taxon>Neoptera</taxon>
        <taxon>Endopterygota</taxon>
        <taxon>Hymenoptera</taxon>
        <taxon>Apocrita</taxon>
        <taxon>Aculeata</taxon>
        <taxon>Formicoidea</taxon>
        <taxon>Formicidae</taxon>
        <taxon>Myrmicinae</taxon>
        <taxon>Temnothorax</taxon>
    </lineage>
</organism>
<evidence type="ECO:0000313" key="4">
    <source>
        <dbReference type="Proteomes" id="UP000310200"/>
    </source>
</evidence>
<dbReference type="AlphaFoldDB" id="A0A4S2JQZ8"/>
<dbReference type="GO" id="GO:0008299">
    <property type="term" value="P:isoprenoid biosynthetic process"/>
    <property type="evidence" value="ECO:0007669"/>
    <property type="project" value="InterPro"/>
</dbReference>
<dbReference type="PROSITE" id="PS00444">
    <property type="entry name" value="POLYPRENYL_SYNTHASE_2"/>
    <property type="match status" value="1"/>
</dbReference>
<dbReference type="GO" id="GO:0042811">
    <property type="term" value="P:pheromone biosynthetic process"/>
    <property type="evidence" value="ECO:0007669"/>
    <property type="project" value="UniProtKB-ARBA"/>
</dbReference>
<name>A0A4S2JQZ8_9HYME</name>
<dbReference type="InterPro" id="IPR033749">
    <property type="entry name" value="Polyprenyl_synt_CS"/>
</dbReference>
<dbReference type="Proteomes" id="UP000310200">
    <property type="component" value="Unassembled WGS sequence"/>
</dbReference>
<keyword evidence="1" id="KW-0479">Metal-binding</keyword>
<sequence>MTDANKTIPFYYSMSGNGQEDEKLLEPIRYILQVPGKQIRAKLAKAFNYWLKISDDRVQAIDDIVNMLHNSSILIDDIQDNSILRRGIPVAHSVYGIASSLSAANYVLFIALERVINLQHPGATTVYMEQLLELHRGQGMDIFWRDNFICPSEEDYKTMTIRKTGGLFNLAVRLMKLFSTCEEDFSSLIATLGLYFQIRDDYCNLCLGEYTENKSYCEDLTEGKFSFPIIHALTSNPDDRQIINILRQRTKDIEVKRHCIKLLERFGSFKYTRNVLEELDSTARAEIERLGGNPLLKLLEPLKYIVQYTEKHRYTKLTRVFNYWLKISPDKLQQIDEIVKIVYNVVILYDDIQDKAILRDGIPVTHSVHELSCTISATNYVQLIAFEKAFELHPAAAKILTEQLMEFNRGQGMDMYWKENLECPTDNDYQIMAERKAGWIVELIKLLEPLKYIVPCTEKHRCTKLTRVFNYWFKISSDKLQQIDEIVKIAYNTCILYDDIQDKAILRDGIPVTHSVHGLSCTISATNYVQLIAFEKAFELHPVAAKILTEQLLEFHRGQGMDMYWKKNLECPTDNDYQIMAERKAGWLIKLMTKLMKLFSTCETDFSSLLSLLGYYYQIHNDYSNLYILKQRITDTDLKNNCVDLLEELGSLKYTRNTLETLDKKIRREIERLGGNPGLVKMLDEFRNEVLCDCLLIFSLHNYTYCTI</sequence>
<keyword evidence="4" id="KW-1185">Reference proteome</keyword>
<dbReference type="PANTHER" id="PTHR12001:SF44">
    <property type="entry name" value="GERANYLGERANYL PYROPHOSPHATE SYNTHASE"/>
    <property type="match status" value="1"/>
</dbReference>
<accession>A0A4S2JQZ8</accession>
<dbReference type="STRING" id="300112.A0A4S2JQZ8"/>
<proteinExistence type="predicted"/>
<comment type="caution">
    <text evidence="3">The sequence shown here is derived from an EMBL/GenBank/DDBJ whole genome shotgun (WGS) entry which is preliminary data.</text>
</comment>
<evidence type="ECO:0008006" key="5">
    <source>
        <dbReference type="Google" id="ProtNLM"/>
    </source>
</evidence>
<dbReference type="GO" id="GO:0004659">
    <property type="term" value="F:prenyltransferase activity"/>
    <property type="evidence" value="ECO:0007669"/>
    <property type="project" value="InterPro"/>
</dbReference>
<evidence type="ECO:0000313" key="3">
    <source>
        <dbReference type="EMBL" id="TGZ38363.1"/>
    </source>
</evidence>
<dbReference type="InterPro" id="IPR008949">
    <property type="entry name" value="Isoprenoid_synthase_dom_sf"/>
</dbReference>
<protein>
    <recommendedName>
        <fullName evidence="5">Geranylgeranyl pyrophosphate synthase</fullName>
    </recommendedName>
</protein>
<dbReference type="SUPFAM" id="SSF48576">
    <property type="entry name" value="Terpenoid synthases"/>
    <property type="match status" value="3"/>
</dbReference>
<reference evidence="3 4" key="1">
    <citation type="journal article" date="2019" name="Philos. Trans. R. Soc. Lond., B, Biol. Sci.">
        <title>Ant behaviour and brain gene expression of defending hosts depend on the ecological success of the intruding social parasite.</title>
        <authorList>
            <person name="Kaur R."/>
            <person name="Stoldt M."/>
            <person name="Jongepier E."/>
            <person name="Feldmeyer B."/>
            <person name="Menzel F."/>
            <person name="Bornberg-Bauer E."/>
            <person name="Foitzik S."/>
        </authorList>
    </citation>
    <scope>NUCLEOTIDE SEQUENCE [LARGE SCALE GENOMIC DNA]</scope>
    <source>
        <tissue evidence="3">Whole body</tissue>
    </source>
</reference>
<dbReference type="PANTHER" id="PTHR12001">
    <property type="entry name" value="GERANYLGERANYL PYROPHOSPHATE SYNTHASE"/>
    <property type="match status" value="1"/>
</dbReference>
<evidence type="ECO:0000256" key="2">
    <source>
        <dbReference type="ARBA" id="ARBA00022842"/>
    </source>
</evidence>
<dbReference type="PROSITE" id="PS00723">
    <property type="entry name" value="POLYPRENYL_SYNTHASE_1"/>
    <property type="match status" value="1"/>
</dbReference>
<dbReference type="InterPro" id="IPR000092">
    <property type="entry name" value="Polyprenyl_synt"/>
</dbReference>
<dbReference type="CDD" id="cd00685">
    <property type="entry name" value="Trans_IPPS_HT"/>
    <property type="match status" value="1"/>
</dbReference>